<dbReference type="GO" id="GO:0043190">
    <property type="term" value="C:ATP-binding cassette (ABC) transporter complex"/>
    <property type="evidence" value="ECO:0007669"/>
    <property type="project" value="TreeGrafter"/>
</dbReference>
<evidence type="ECO:0000256" key="2">
    <source>
        <dbReference type="ARBA" id="ARBA00022475"/>
    </source>
</evidence>
<evidence type="ECO:0008006" key="9">
    <source>
        <dbReference type="Google" id="ProtNLM"/>
    </source>
</evidence>
<comment type="caution">
    <text evidence="7">The sequence shown here is derived from an EMBL/GenBank/DDBJ whole genome shotgun (WGS) entry which is preliminary data.</text>
</comment>
<gene>
    <name evidence="7" type="ORF">BSZ36_07390</name>
</gene>
<dbReference type="PANTHER" id="PTHR33529:SF8">
    <property type="entry name" value="PERMEASE, YJGP_YJGQ FAMILY"/>
    <property type="match status" value="1"/>
</dbReference>
<feature type="transmembrane region" description="Helical" evidence="6">
    <location>
        <begin position="314"/>
        <end position="331"/>
    </location>
</feature>
<feature type="transmembrane region" description="Helical" evidence="6">
    <location>
        <begin position="343"/>
        <end position="362"/>
    </location>
</feature>
<dbReference type="Pfam" id="PF03739">
    <property type="entry name" value="LptF_LptG"/>
    <property type="match status" value="1"/>
</dbReference>
<protein>
    <recommendedName>
        <fullName evidence="9">LPS export ABC transporter permease LptG</fullName>
    </recommendedName>
</protein>
<keyword evidence="8" id="KW-1185">Reference proteome</keyword>
<dbReference type="InParanoid" id="A0A259TYM1"/>
<dbReference type="GO" id="GO:0015920">
    <property type="term" value="P:lipopolysaccharide transport"/>
    <property type="evidence" value="ECO:0007669"/>
    <property type="project" value="TreeGrafter"/>
</dbReference>
<reference evidence="7 8" key="1">
    <citation type="submission" date="2016-11" db="EMBL/GenBank/DDBJ databases">
        <title>Study of marine rhodopsin-containing bacteria.</title>
        <authorList>
            <person name="Yoshizawa S."/>
            <person name="Kumagai Y."/>
            <person name="Kogure K."/>
        </authorList>
    </citation>
    <scope>NUCLEOTIDE SEQUENCE [LARGE SCALE GENOMIC DNA]</scope>
    <source>
        <strain evidence="7 8">SG-29</strain>
    </source>
</reference>
<name>A0A259TYM1_9BACT</name>
<dbReference type="AlphaFoldDB" id="A0A259TYM1"/>
<evidence type="ECO:0000256" key="3">
    <source>
        <dbReference type="ARBA" id="ARBA00022692"/>
    </source>
</evidence>
<evidence type="ECO:0000256" key="4">
    <source>
        <dbReference type="ARBA" id="ARBA00022989"/>
    </source>
</evidence>
<accession>A0A259TYM1</accession>
<sequence>MTRFDRYVLVRFLAASGLLLVLLIVTFVVLDYVEYVDDFLDRGATQKDVFSTYYLHYIPEIVRLVSPLAVFLGAIYTTARLAQSMQLAALRSAGVSVWRYARPFVLAGFAITAALFAFNGWVVPRANAVVHDFQNRYYREAPEERTGSEIVRQLAPDAILAVGYFDREEGRAIRITALQLDTASGGLPSGVLQRIDAPQMEWIDTLRTWRLTTVTTRTFDARGGETLRQATQLDTAFSVLPRDLAQSDRDAERMTIPEARAYVESLGRAGVRERGRPIVSLQSKLSYPLANLILVLLAVPLASRRRRGGQAAQLVLGLGVAFLYLAMQKTMEPLGYVGDIPPVAAAWIPHAVFALVALLAIWRSHRV</sequence>
<evidence type="ECO:0000256" key="5">
    <source>
        <dbReference type="ARBA" id="ARBA00023136"/>
    </source>
</evidence>
<keyword evidence="4 6" id="KW-1133">Transmembrane helix</keyword>
<dbReference type="EMBL" id="MQWB01000001">
    <property type="protein sequence ID" value="OZC02811.1"/>
    <property type="molecule type" value="Genomic_DNA"/>
</dbReference>
<organism evidence="7 8">
    <name type="scientific">Rubricoccus marinus</name>
    <dbReference type="NCBI Taxonomy" id="716817"/>
    <lineage>
        <taxon>Bacteria</taxon>
        <taxon>Pseudomonadati</taxon>
        <taxon>Rhodothermota</taxon>
        <taxon>Rhodothermia</taxon>
        <taxon>Rhodothermales</taxon>
        <taxon>Rubricoccaceae</taxon>
        <taxon>Rubricoccus</taxon>
    </lineage>
</organism>
<keyword evidence="2" id="KW-1003">Cell membrane</keyword>
<comment type="subcellular location">
    <subcellularLocation>
        <location evidence="1">Cell membrane</location>
        <topology evidence="1">Multi-pass membrane protein</topology>
    </subcellularLocation>
</comment>
<dbReference type="FunCoup" id="A0A259TYM1">
    <property type="interactions" value="135"/>
</dbReference>
<evidence type="ECO:0000313" key="7">
    <source>
        <dbReference type="EMBL" id="OZC02811.1"/>
    </source>
</evidence>
<dbReference type="RefSeq" id="WP_179271075.1">
    <property type="nucleotide sequence ID" value="NZ_MQWB01000001.1"/>
</dbReference>
<feature type="transmembrane region" description="Helical" evidence="6">
    <location>
        <begin position="12"/>
        <end position="33"/>
    </location>
</feature>
<dbReference type="Proteomes" id="UP000216446">
    <property type="component" value="Unassembled WGS sequence"/>
</dbReference>
<keyword evidence="5 6" id="KW-0472">Membrane</keyword>
<dbReference type="InterPro" id="IPR005495">
    <property type="entry name" value="LptG/LptF_permease"/>
</dbReference>
<evidence type="ECO:0000256" key="6">
    <source>
        <dbReference type="SAM" id="Phobius"/>
    </source>
</evidence>
<evidence type="ECO:0000256" key="1">
    <source>
        <dbReference type="ARBA" id="ARBA00004651"/>
    </source>
</evidence>
<feature type="transmembrane region" description="Helical" evidence="6">
    <location>
        <begin position="285"/>
        <end position="302"/>
    </location>
</feature>
<feature type="transmembrane region" description="Helical" evidence="6">
    <location>
        <begin position="100"/>
        <end position="122"/>
    </location>
</feature>
<dbReference type="PANTHER" id="PTHR33529">
    <property type="entry name" value="SLR0882 PROTEIN-RELATED"/>
    <property type="match status" value="1"/>
</dbReference>
<keyword evidence="3 6" id="KW-0812">Transmembrane</keyword>
<evidence type="ECO:0000313" key="8">
    <source>
        <dbReference type="Proteomes" id="UP000216446"/>
    </source>
</evidence>
<feature type="transmembrane region" description="Helical" evidence="6">
    <location>
        <begin position="61"/>
        <end position="79"/>
    </location>
</feature>
<proteinExistence type="predicted"/>